<dbReference type="InterPro" id="IPR029055">
    <property type="entry name" value="Ntn_hydrolases_N"/>
</dbReference>
<accession>A0A1A0R4A2</accession>
<reference evidence="3" key="1">
    <citation type="submission" date="2016-06" db="EMBL/GenBank/DDBJ databases">
        <authorList>
            <person name="Sutton G."/>
            <person name="Brinkac L."/>
            <person name="Sanka R."/>
            <person name="Adams M."/>
            <person name="Lau E."/>
            <person name="Mehaffy C."/>
            <person name="Tameris M."/>
            <person name="Hatherill M."/>
            <person name="Hanekom W."/>
            <person name="Mahomed H."/>
            <person name="Mcshane H."/>
        </authorList>
    </citation>
    <scope>NUCLEOTIDE SEQUENCE [LARGE SCALE GENOMIC DNA]</scope>
    <source>
        <strain evidence="3">852002-51209_SCH5440388</strain>
    </source>
</reference>
<dbReference type="SUPFAM" id="SSF56235">
    <property type="entry name" value="N-terminal nucleophile aminohydrolases (Ntn hydrolases)"/>
    <property type="match status" value="1"/>
</dbReference>
<feature type="region of interest" description="Disordered" evidence="1">
    <location>
        <begin position="1"/>
        <end position="20"/>
    </location>
</feature>
<evidence type="ECO:0000313" key="3">
    <source>
        <dbReference type="Proteomes" id="UP000093902"/>
    </source>
</evidence>
<comment type="caution">
    <text evidence="2">The sequence shown here is derived from an EMBL/GenBank/DDBJ whole genome shotgun (WGS) entry which is preliminary data.</text>
</comment>
<name>A0A1A0R4A2_MYCPR</name>
<dbReference type="InterPro" id="IPR043137">
    <property type="entry name" value="GGT_ssub_C"/>
</dbReference>
<dbReference type="RefSeq" id="WP_064932787.1">
    <property type="nucleotide sequence ID" value="NZ_LZSO01000028.1"/>
</dbReference>
<dbReference type="PANTHER" id="PTHR43881">
    <property type="entry name" value="GAMMA-GLUTAMYLTRANSPEPTIDASE (AFU_ORTHOLOGUE AFUA_4G13580)"/>
    <property type="match status" value="1"/>
</dbReference>
<dbReference type="Proteomes" id="UP000093902">
    <property type="component" value="Unassembled WGS sequence"/>
</dbReference>
<keyword evidence="2" id="KW-0808">Transferase</keyword>
<proteinExistence type="predicted"/>
<dbReference type="Pfam" id="PF01019">
    <property type="entry name" value="G_glu_transpept"/>
    <property type="match status" value="1"/>
</dbReference>
<dbReference type="Gene3D" id="3.60.20.40">
    <property type="match status" value="1"/>
</dbReference>
<organism evidence="2 3">
    <name type="scientific">Mycolicibacterium peregrinum</name>
    <name type="common">Mycobacterium peregrinum</name>
    <dbReference type="NCBI Taxonomy" id="43304"/>
    <lineage>
        <taxon>Bacteria</taxon>
        <taxon>Bacillati</taxon>
        <taxon>Actinomycetota</taxon>
        <taxon>Actinomycetes</taxon>
        <taxon>Mycobacteriales</taxon>
        <taxon>Mycobacteriaceae</taxon>
        <taxon>Mycolicibacterium</taxon>
    </lineage>
</organism>
<protein>
    <submittedName>
        <fullName evidence="2">Gamma-glutamyltransferase</fullName>
    </submittedName>
</protein>
<dbReference type="EMBL" id="LZSO01000028">
    <property type="protein sequence ID" value="OBB28599.1"/>
    <property type="molecule type" value="Genomic_DNA"/>
</dbReference>
<dbReference type="PANTHER" id="PTHR43881:SF1">
    <property type="entry name" value="GAMMA-GLUTAMYLTRANSPEPTIDASE (AFU_ORTHOLOGUE AFUA_4G13580)"/>
    <property type="match status" value="1"/>
</dbReference>
<evidence type="ECO:0000313" key="2">
    <source>
        <dbReference type="EMBL" id="OBB28599.1"/>
    </source>
</evidence>
<gene>
    <name evidence="2" type="ORF">A5792_21990</name>
</gene>
<dbReference type="InterPro" id="IPR052896">
    <property type="entry name" value="GGT-like_enzyme"/>
</dbReference>
<dbReference type="PRINTS" id="PR01210">
    <property type="entry name" value="GGTRANSPTASE"/>
</dbReference>
<sequence length="536" mass="55614">MRTETSAAQRPSALSLGGMVSSSHPAASVAGARVLADGGNAIDATLAMAALTWLVLPGQCGIGGDAFAVVREPDGRVWTIGGSGFGPDGGTAAFYRGQGLSTIPLYGPLGVTVPGAPAMLAALHAGGASRGLTELWEPAARMAETGLPCSAKTAADVHEALTAILRDPGLAAVYAPGGVAARVGDRLAQPDLARTIRRLALDPAGFYTGEFAERAVTMLTAGGAPFSGDEWAAGAAAEPENAITGRYVDATIYQTPLPTPGWMVLQQAALCDGVVGSEPWLGAGAIDRMARAARLAFQDRLKRCGSDNTGWRDVLDPNRIARQRRDLARAAEDRLAFSVQAGDTTCTAAVDADGRAVSFIHSLGFTFGATLTVPGTGVVLGNRLGRGAYLIPGHPNEVAPRRKPLNTLNAWIATGARDELLALGSIPGGDGQVQWNLQLLSHLFDHGLEPAEAVAAPRFTVFPGSDAEVIDRPIELRVEDRIGEQTRDRLRANGHRVVVQPAYGAGGSAQVICRDERGVLRGAADPRQEGVAIGVD</sequence>
<dbReference type="AlphaFoldDB" id="A0A1A0R4A2"/>
<dbReference type="GO" id="GO:0016740">
    <property type="term" value="F:transferase activity"/>
    <property type="evidence" value="ECO:0007669"/>
    <property type="project" value="UniProtKB-KW"/>
</dbReference>
<evidence type="ECO:0000256" key="1">
    <source>
        <dbReference type="SAM" id="MobiDB-lite"/>
    </source>
</evidence>